<gene>
    <name evidence="3" type="ORF">DES52_10131</name>
</gene>
<dbReference type="OrthoDB" id="128564at2"/>
<feature type="domain" description="Glucose-6-phosphate dehydrogenase assembly protein OpcA N-terminal" evidence="1">
    <location>
        <begin position="61"/>
        <end position="149"/>
    </location>
</feature>
<keyword evidence="4" id="KW-1185">Reference proteome</keyword>
<feature type="domain" description="Glucose-6-phosphate dehydrogenase assembly protein OpcA C-terminal" evidence="2">
    <location>
        <begin position="161"/>
        <end position="306"/>
    </location>
</feature>
<evidence type="ECO:0000313" key="4">
    <source>
        <dbReference type="Proteomes" id="UP000248326"/>
    </source>
</evidence>
<protein>
    <submittedName>
        <fullName evidence="3">Glucose-6-phosphate dehydrogenase assembly protein OpcA</fullName>
    </submittedName>
</protein>
<dbReference type="AlphaFoldDB" id="A0A318SEL7"/>
<dbReference type="EMBL" id="QJSX01000001">
    <property type="protein sequence ID" value="PYE56227.1"/>
    <property type="molecule type" value="Genomic_DNA"/>
</dbReference>
<dbReference type="Pfam" id="PF20171">
    <property type="entry name" value="OpcA_G6PD_C"/>
    <property type="match status" value="1"/>
</dbReference>
<dbReference type="PANTHER" id="PTHR38658">
    <property type="entry name" value="OXPP CYCLE PROTEIN OPCA-RELATED"/>
    <property type="match status" value="1"/>
</dbReference>
<dbReference type="Pfam" id="PF10128">
    <property type="entry name" value="OpcA_G6PD_assem"/>
    <property type="match status" value="1"/>
</dbReference>
<dbReference type="RefSeq" id="WP_110884756.1">
    <property type="nucleotide sequence ID" value="NZ_QJSX01000001.1"/>
</dbReference>
<evidence type="ECO:0000259" key="1">
    <source>
        <dbReference type="Pfam" id="PF10128"/>
    </source>
</evidence>
<evidence type="ECO:0000259" key="2">
    <source>
        <dbReference type="Pfam" id="PF20171"/>
    </source>
</evidence>
<dbReference type="InterPro" id="IPR004555">
    <property type="entry name" value="G6PDH_assembly_OpcA"/>
</dbReference>
<dbReference type="Proteomes" id="UP000248326">
    <property type="component" value="Unassembled WGS sequence"/>
</dbReference>
<accession>A0A318SEL7</accession>
<sequence length="313" mass="33703">MPGNLQPLGPVKTDVRGATNALESLWDETHVESRAYTGNIVALTRSRSLPRVEEALATLGGRYAGRQIIGVMDGDETVDVTVSLVPQKGGYVERLVLDANEEQLQGAILPLLRPATVNHVWWATTERPGGALLAELAELADQIIANALSLDLGPLGPHCSLTDLGWARTSGWREALAQLFDPHEAAAALPALRQLTLRYAGDNDLPARLYAGWAATKLGWRDAEGVVIEADPASSRENGDLSFVRLSGDGAEFQLTSDQGNLVRSTSVYGSVRREAELYLPALSIGEGLAFVMAQPEQNENFVSALDFARRLP</sequence>
<organism evidence="3 4">
    <name type="scientific">Deinococcus yavapaiensis KR-236</name>
    <dbReference type="NCBI Taxonomy" id="694435"/>
    <lineage>
        <taxon>Bacteria</taxon>
        <taxon>Thermotogati</taxon>
        <taxon>Deinococcota</taxon>
        <taxon>Deinococci</taxon>
        <taxon>Deinococcales</taxon>
        <taxon>Deinococcaceae</taxon>
        <taxon>Deinococcus</taxon>
    </lineage>
</organism>
<name>A0A318SEL7_9DEIO</name>
<proteinExistence type="predicted"/>
<evidence type="ECO:0000313" key="3">
    <source>
        <dbReference type="EMBL" id="PYE56227.1"/>
    </source>
</evidence>
<dbReference type="InterPro" id="IPR046801">
    <property type="entry name" value="OpcA_G6PD_N"/>
</dbReference>
<dbReference type="InterPro" id="IPR046802">
    <property type="entry name" value="OpcA_G6PD_C"/>
</dbReference>
<dbReference type="PANTHER" id="PTHR38658:SF1">
    <property type="entry name" value="OXPP CYCLE PROTEIN OPCA-RELATED"/>
    <property type="match status" value="1"/>
</dbReference>
<comment type="caution">
    <text evidence="3">The sequence shown here is derived from an EMBL/GenBank/DDBJ whole genome shotgun (WGS) entry which is preliminary data.</text>
</comment>
<reference evidence="3 4" key="1">
    <citation type="submission" date="2018-06" db="EMBL/GenBank/DDBJ databases">
        <title>Genomic Encyclopedia of Type Strains, Phase IV (KMG-IV): sequencing the most valuable type-strain genomes for metagenomic binning, comparative biology and taxonomic classification.</title>
        <authorList>
            <person name="Goeker M."/>
        </authorList>
    </citation>
    <scope>NUCLEOTIDE SEQUENCE [LARGE SCALE GENOMIC DNA]</scope>
    <source>
        <strain evidence="3 4">DSM 18048</strain>
    </source>
</reference>